<gene>
    <name evidence="1" type="ORF">HPT29_009100</name>
</gene>
<organism evidence="1 2">
    <name type="scientific">Microvirga terrae</name>
    <dbReference type="NCBI Taxonomy" id="2740529"/>
    <lineage>
        <taxon>Bacteria</taxon>
        <taxon>Pseudomonadati</taxon>
        <taxon>Pseudomonadota</taxon>
        <taxon>Alphaproteobacteria</taxon>
        <taxon>Hyphomicrobiales</taxon>
        <taxon>Methylobacteriaceae</taxon>
        <taxon>Microvirga</taxon>
    </lineage>
</organism>
<name>A0ABY5RVH3_9HYPH</name>
<evidence type="ECO:0000313" key="1">
    <source>
        <dbReference type="EMBL" id="UVF21258.1"/>
    </source>
</evidence>
<reference evidence="1" key="1">
    <citation type="submission" date="2022-08" db="EMBL/GenBank/DDBJ databases">
        <title>Microvirga terrae sp. nov., isolated from soil.</title>
        <authorList>
            <person name="Kim K.H."/>
            <person name="Seo Y.L."/>
            <person name="Kim J.M."/>
            <person name="Lee J.K."/>
            <person name="Han D.M."/>
            <person name="Jeon C.O."/>
        </authorList>
    </citation>
    <scope>NUCLEOTIDE SEQUENCE</scope>
    <source>
        <strain evidence="1">R24</strain>
    </source>
</reference>
<keyword evidence="2" id="KW-1185">Reference proteome</keyword>
<evidence type="ECO:0000313" key="2">
    <source>
        <dbReference type="Proteomes" id="UP001017257"/>
    </source>
</evidence>
<protein>
    <submittedName>
        <fullName evidence="1">Uncharacterized protein</fullName>
    </submittedName>
</protein>
<dbReference type="EMBL" id="CP102845">
    <property type="protein sequence ID" value="UVF21258.1"/>
    <property type="molecule type" value="Genomic_DNA"/>
</dbReference>
<proteinExistence type="predicted"/>
<sequence>MDVILLNVMGSAAVASAVVVAAMTNRLSKELAGLSRRDTDADQKRGS</sequence>
<dbReference type="RefSeq" id="WP_173947584.1">
    <property type="nucleotide sequence ID" value="NZ_CP102845.1"/>
</dbReference>
<accession>A0ABY5RVH3</accession>
<dbReference type="Proteomes" id="UP001017257">
    <property type="component" value="Chromosome"/>
</dbReference>